<dbReference type="PATRIC" id="fig|1264554.4.peg.521"/>
<dbReference type="Proteomes" id="UP000033750">
    <property type="component" value="Unassembled WGS sequence"/>
</dbReference>
<comment type="subunit">
    <text evidence="4">Part of the 30S ribosomal subunit. Forms a tight heterodimer with protein bS6.</text>
</comment>
<keyword evidence="7" id="KW-1185">Reference proteome</keyword>
<dbReference type="Pfam" id="PF01084">
    <property type="entry name" value="Ribosomal_S18"/>
    <property type="match status" value="1"/>
</dbReference>
<dbReference type="GO" id="GO:0022627">
    <property type="term" value="C:cytosolic small ribosomal subunit"/>
    <property type="evidence" value="ECO:0007669"/>
    <property type="project" value="TreeGrafter"/>
</dbReference>
<dbReference type="STRING" id="29561.MM26B8_01060"/>
<dbReference type="OrthoDB" id="9812008at2"/>
<dbReference type="PANTHER" id="PTHR13479:SF40">
    <property type="entry name" value="SMALL RIBOSOMAL SUBUNIT PROTEIN BS18M"/>
    <property type="match status" value="1"/>
</dbReference>
<comment type="caution">
    <text evidence="6">The sequence shown here is derived from an EMBL/GenBank/DDBJ whole genome shotgun (WGS) entry which is preliminary data.</text>
</comment>
<evidence type="ECO:0000256" key="2">
    <source>
        <dbReference type="ARBA" id="ARBA00022980"/>
    </source>
</evidence>
<keyword evidence="4" id="KW-0694">RNA-binding</keyword>
<comment type="function">
    <text evidence="4">Binds as a heterodimer with protein bS6 to the central domain of the 16S rRNA, where it helps stabilize the platform of the 30S subunit.</text>
</comment>
<reference evidence="6 7" key="1">
    <citation type="submission" date="2015-03" db="EMBL/GenBank/DDBJ databases">
        <title>Genome sequence of Mycoplasma meleagridis strain ATCC 25294.</title>
        <authorList>
            <person name="Yacoub E."/>
            <person name="Blanchard A."/>
            <person name="Sirand-Pugnet P."/>
            <person name="Mardassi B.B.A."/>
        </authorList>
    </citation>
    <scope>NUCLEOTIDE SEQUENCE [LARGE SCALE GENOMIC DNA]</scope>
    <source>
        <strain evidence="6 7">ATCC 25294</strain>
    </source>
</reference>
<evidence type="ECO:0000256" key="5">
    <source>
        <dbReference type="RuleBase" id="RU003910"/>
    </source>
</evidence>
<evidence type="ECO:0000256" key="4">
    <source>
        <dbReference type="HAMAP-Rule" id="MF_00270"/>
    </source>
</evidence>
<dbReference type="PRINTS" id="PR00974">
    <property type="entry name" value="RIBOSOMALS18"/>
</dbReference>
<gene>
    <name evidence="4 6" type="primary">rpsR</name>
    <name evidence="6" type="ORF">MMELEA_02220</name>
</gene>
<dbReference type="NCBIfam" id="TIGR00165">
    <property type="entry name" value="S18"/>
    <property type="match status" value="1"/>
</dbReference>
<dbReference type="GO" id="GO:0006412">
    <property type="term" value="P:translation"/>
    <property type="evidence" value="ECO:0007669"/>
    <property type="project" value="UniProtKB-UniRule"/>
</dbReference>
<evidence type="ECO:0000313" key="7">
    <source>
        <dbReference type="Proteomes" id="UP000033750"/>
    </source>
</evidence>
<dbReference type="RefSeq" id="WP_046097178.1">
    <property type="nucleotide sequence ID" value="NZ_JZXN01000018.1"/>
</dbReference>
<dbReference type="GO" id="GO:0003735">
    <property type="term" value="F:structural constituent of ribosome"/>
    <property type="evidence" value="ECO:0007669"/>
    <property type="project" value="InterPro"/>
</dbReference>
<accession>A0A0F5H005</accession>
<comment type="similarity">
    <text evidence="1 4 5">Belongs to the bacterial ribosomal protein bS18 family.</text>
</comment>
<dbReference type="Gene3D" id="4.10.640.10">
    <property type="entry name" value="Ribosomal protein S18"/>
    <property type="match status" value="1"/>
</dbReference>
<dbReference type="InterPro" id="IPR036870">
    <property type="entry name" value="Ribosomal_bS18_sf"/>
</dbReference>
<dbReference type="InterPro" id="IPR001648">
    <property type="entry name" value="Ribosomal_bS18"/>
</dbReference>
<keyword evidence="3 4" id="KW-0687">Ribonucleoprotein</keyword>
<keyword evidence="4" id="KW-0699">rRNA-binding</keyword>
<sequence>MVKRNNKKNGFIKRRKCELCENAINYVDYKNVEFLAKFVNGTGQIKVRALTGTCSKHQRQISNSIKRARFIALMPYAKDRVRVMKSQQAQQRQQ</sequence>
<dbReference type="PANTHER" id="PTHR13479">
    <property type="entry name" value="30S RIBOSOMAL PROTEIN S18"/>
    <property type="match status" value="1"/>
</dbReference>
<evidence type="ECO:0000256" key="1">
    <source>
        <dbReference type="ARBA" id="ARBA00005589"/>
    </source>
</evidence>
<dbReference type="AlphaFoldDB" id="A0A0F5H005"/>
<keyword evidence="2 4" id="KW-0689">Ribosomal protein</keyword>
<dbReference type="GO" id="GO:0070181">
    <property type="term" value="F:small ribosomal subunit rRNA binding"/>
    <property type="evidence" value="ECO:0007669"/>
    <property type="project" value="TreeGrafter"/>
</dbReference>
<dbReference type="EMBL" id="JZXN01000018">
    <property type="protein sequence ID" value="KKB26614.1"/>
    <property type="molecule type" value="Genomic_DNA"/>
</dbReference>
<proteinExistence type="inferred from homology"/>
<organism evidence="6 7">
    <name type="scientific">Mycoplasmopsis meleagridis ATCC 25294</name>
    <dbReference type="NCBI Taxonomy" id="1264554"/>
    <lineage>
        <taxon>Bacteria</taxon>
        <taxon>Bacillati</taxon>
        <taxon>Mycoplasmatota</taxon>
        <taxon>Mycoplasmoidales</taxon>
        <taxon>Metamycoplasmataceae</taxon>
        <taxon>Mycoplasmopsis</taxon>
    </lineage>
</organism>
<evidence type="ECO:0000256" key="3">
    <source>
        <dbReference type="ARBA" id="ARBA00023274"/>
    </source>
</evidence>
<protein>
    <recommendedName>
        <fullName evidence="4">Small ribosomal subunit protein bS18</fullName>
    </recommendedName>
</protein>
<dbReference type="HAMAP" id="MF_00270">
    <property type="entry name" value="Ribosomal_bS18"/>
    <property type="match status" value="1"/>
</dbReference>
<dbReference type="SUPFAM" id="SSF46911">
    <property type="entry name" value="Ribosomal protein S18"/>
    <property type="match status" value="1"/>
</dbReference>
<evidence type="ECO:0000313" key="6">
    <source>
        <dbReference type="EMBL" id="KKB26614.1"/>
    </source>
</evidence>
<name>A0A0F5H005_9BACT</name>